<dbReference type="SUPFAM" id="SSF56024">
    <property type="entry name" value="Phospholipase D/nuclease"/>
    <property type="match status" value="1"/>
</dbReference>
<evidence type="ECO:0000313" key="2">
    <source>
        <dbReference type="EMBL" id="MFB2881479.1"/>
    </source>
</evidence>
<sequence length="644" mass="72718">MFLASSPKPIDANLKETADKIEQQSPGLSVLAARQFRYGVSQVSLEVTISEPRKFNVLEEFILRAGIELEPPPKVDELATVLGLDRVFVENTTRTLRSLQTLAWTTDGSIALTPQGRQFYAQGSVPQPPQTKQIYAITDPLNCNLFFLASALEETKIDLPELEDFMAIENRSPDIYSLSLAEFQQLIEASSLGLHAPKEGKIITEASIIDEPINIWQSISIFVIFDLLEDKINLQVRRGKQVLEYPSTWLNVIQQAGMISLQDLFSLSEETIASERNLLMEAKNAEVEARIEKINHIAIENVLENRTNPQANKTALIADKGSVILLRDSQIRTAFLDTLKSARQEILIFSPWVSEEVIDDEFIKLLENLAKQGVSVLIGYGIARKQEEEERQITPTLQEKLTGIKTPDNLPAVQIFWLGNSHAKEVVVDRKIHLCGSHNFLSYRGDRLPRGETVYKVTIPEQVQEAYQFLASRFNKQAQKLWKNALKMGNEQSAEAAICVWFTLSMEEEALKQLQQNNWLKLLPIWLKLGFQGLKSKKISSDSEYFPTALSLLTQFSGEDANIELLREGWRKVIGAIATQNPDQAVKLLTDEIWTEFTRLGIAESPIDSPQKFIAKYVLEQQEAKKPTKNKSQTVSQKKGRKKN</sequence>
<protein>
    <recommendedName>
        <fullName evidence="4">PLD phosphodiesterase domain-containing protein</fullName>
    </recommendedName>
</protein>
<comment type="caution">
    <text evidence="2">The sequence shown here is derived from an EMBL/GenBank/DDBJ whole genome shotgun (WGS) entry which is preliminary data.</text>
</comment>
<evidence type="ECO:0000256" key="1">
    <source>
        <dbReference type="SAM" id="MobiDB-lite"/>
    </source>
</evidence>
<dbReference type="CDD" id="cd09133">
    <property type="entry name" value="PLDc_unchar5"/>
    <property type="match status" value="1"/>
</dbReference>
<evidence type="ECO:0008006" key="4">
    <source>
        <dbReference type="Google" id="ProtNLM"/>
    </source>
</evidence>
<dbReference type="Proteomes" id="UP001576774">
    <property type="component" value="Unassembled WGS sequence"/>
</dbReference>
<accession>A0ABV4XF96</accession>
<gene>
    <name evidence="2" type="ORF">ACE1CC_31890</name>
</gene>
<dbReference type="Gene3D" id="3.30.870.10">
    <property type="entry name" value="Endonuclease Chain A"/>
    <property type="match status" value="1"/>
</dbReference>
<evidence type="ECO:0000313" key="3">
    <source>
        <dbReference type="Proteomes" id="UP001576774"/>
    </source>
</evidence>
<name>A0ABV4XF96_9CYAN</name>
<organism evidence="2 3">
    <name type="scientific">Floridaenema aerugineum BLCC-F46</name>
    <dbReference type="NCBI Taxonomy" id="3153654"/>
    <lineage>
        <taxon>Bacteria</taxon>
        <taxon>Bacillati</taxon>
        <taxon>Cyanobacteriota</taxon>
        <taxon>Cyanophyceae</taxon>
        <taxon>Oscillatoriophycideae</taxon>
        <taxon>Aerosakkonematales</taxon>
        <taxon>Aerosakkonemataceae</taxon>
        <taxon>Floridanema</taxon>
        <taxon>Floridanema aerugineum</taxon>
    </lineage>
</organism>
<dbReference type="EMBL" id="JBHFNQ010000227">
    <property type="protein sequence ID" value="MFB2881479.1"/>
    <property type="molecule type" value="Genomic_DNA"/>
</dbReference>
<feature type="region of interest" description="Disordered" evidence="1">
    <location>
        <begin position="623"/>
        <end position="644"/>
    </location>
</feature>
<keyword evidence="3" id="KW-1185">Reference proteome</keyword>
<proteinExistence type="predicted"/>
<reference evidence="2 3" key="1">
    <citation type="submission" date="2024-09" db="EMBL/GenBank/DDBJ databases">
        <title>Floridaenema gen nov. (Aerosakkonemataceae, Aerosakkonematales ord. nov., Cyanobacteria) from benthic tropical and subtropical fresh waters, with the description of four new species.</title>
        <authorList>
            <person name="Moretto J.A."/>
            <person name="Berthold D.E."/>
            <person name="Lefler F.W."/>
            <person name="Huang I.-S."/>
            <person name="Laughinghouse H. IV."/>
        </authorList>
    </citation>
    <scope>NUCLEOTIDE SEQUENCE [LARGE SCALE GENOMIC DNA]</scope>
    <source>
        <strain evidence="2 3">BLCC-F46</strain>
    </source>
</reference>
<dbReference type="RefSeq" id="WP_413274458.1">
    <property type="nucleotide sequence ID" value="NZ_JBHFNQ010000227.1"/>
</dbReference>